<dbReference type="Proteomes" id="UP000269689">
    <property type="component" value="Unassembled WGS sequence"/>
</dbReference>
<accession>A0A3N4V0V7</accession>
<evidence type="ECO:0000313" key="1">
    <source>
        <dbReference type="EMBL" id="RPE67470.1"/>
    </source>
</evidence>
<sequence>MSVPPDKIPAYCARHGLEENRDYVLKDFAVRARGTFEQAAEWIIAQARLARSQMGPSQ</sequence>
<keyword evidence="2" id="KW-1185">Reference proteome</keyword>
<comment type="caution">
    <text evidence="1">The sequence shown here is derived from an EMBL/GenBank/DDBJ whole genome shotgun (WGS) entry which is preliminary data.</text>
</comment>
<gene>
    <name evidence="1" type="ORF">EDD53_1880</name>
</gene>
<protein>
    <submittedName>
        <fullName evidence="1">Uncharacterized protein</fullName>
    </submittedName>
</protein>
<dbReference type="EMBL" id="RKQK01000002">
    <property type="protein sequence ID" value="RPE67470.1"/>
    <property type="molecule type" value="Genomic_DNA"/>
</dbReference>
<evidence type="ECO:0000313" key="2">
    <source>
        <dbReference type="Proteomes" id="UP000269689"/>
    </source>
</evidence>
<name>A0A3N4V0V7_9RHOB</name>
<proteinExistence type="predicted"/>
<reference evidence="1 2" key="1">
    <citation type="submission" date="2018-11" db="EMBL/GenBank/DDBJ databases">
        <title>Genomic Encyclopedia of Type Strains, Phase IV (KMG-IV): sequencing the most valuable type-strain genomes for metagenomic binning, comparative biology and taxonomic classification.</title>
        <authorList>
            <person name="Goeker M."/>
        </authorList>
    </citation>
    <scope>NUCLEOTIDE SEQUENCE [LARGE SCALE GENOMIC DNA]</scope>
    <source>
        <strain evidence="1 2">DSM 104731</strain>
    </source>
</reference>
<organism evidence="1 2">
    <name type="scientific">Pacificibacter maritimus</name>
    <dbReference type="NCBI Taxonomy" id="762213"/>
    <lineage>
        <taxon>Bacteria</taxon>
        <taxon>Pseudomonadati</taxon>
        <taxon>Pseudomonadota</taxon>
        <taxon>Alphaproteobacteria</taxon>
        <taxon>Rhodobacterales</taxon>
        <taxon>Roseobacteraceae</taxon>
        <taxon>Pacificibacter</taxon>
    </lineage>
</organism>
<dbReference type="AlphaFoldDB" id="A0A3N4V0V7"/>